<evidence type="ECO:0000313" key="4">
    <source>
        <dbReference type="Proteomes" id="UP000317303"/>
    </source>
</evidence>
<dbReference type="EMBL" id="VLJV01000001">
    <property type="protein sequence ID" value="TWH22938.1"/>
    <property type="molecule type" value="Genomic_DNA"/>
</dbReference>
<dbReference type="RefSeq" id="WP_030531190.1">
    <property type="nucleotide sequence ID" value="NZ_JOIJ01000004.1"/>
</dbReference>
<keyword evidence="3" id="KW-0378">Hydrolase</keyword>
<keyword evidence="4" id="KW-1185">Reference proteome</keyword>
<comment type="similarity">
    <text evidence="1">Belongs to the metallo-dependent hydrolases superfamily.</text>
</comment>
<dbReference type="Pfam" id="PF04909">
    <property type="entry name" value="Amidohydro_2"/>
    <property type="match status" value="1"/>
</dbReference>
<evidence type="ECO:0000259" key="2">
    <source>
        <dbReference type="Pfam" id="PF04909"/>
    </source>
</evidence>
<evidence type="ECO:0000256" key="1">
    <source>
        <dbReference type="ARBA" id="ARBA00038310"/>
    </source>
</evidence>
<proteinExistence type="inferred from homology"/>
<dbReference type="GO" id="GO:0016787">
    <property type="term" value="F:hydrolase activity"/>
    <property type="evidence" value="ECO:0007669"/>
    <property type="project" value="UniProtKB-KW"/>
</dbReference>
<dbReference type="AlphaFoldDB" id="A0A660CHD0"/>
<sequence>MTDSDLPLVDAHQHLWNLDENYYPWLSDKVAPAAWGSYDALLRNYTIDDYLRDADGQNLVKSVHLDVGWDPRDPVGETRWLQQIADQHGFPHGIVGYADLSMPDVAEVLDAHAEHANFRGIRQSMNYHPDEAKTYQSRPEVSRTPEWRRGFRELRNRGLSFDLQLYYPQMAEFYDLAREFPDVQIILNHTGMQVDGPDHFGRWREGMRLLAQAPNVACKISGLGMGDHHWTTESVRPYVETALECFGAERCMVASNFPVDSLFSDFGRIFDAFREITRDYSWSERMALFHNNAVSFYRL</sequence>
<protein>
    <submittedName>
        <fullName evidence="3">Putative TIM-barrel fold metal-dependent hydrolase</fullName>
    </submittedName>
</protein>
<gene>
    <name evidence="3" type="ORF">JD82_04830</name>
</gene>
<dbReference type="OrthoDB" id="5450317at2"/>
<dbReference type="Gene3D" id="3.20.20.140">
    <property type="entry name" value="Metal-dependent hydrolases"/>
    <property type="match status" value="1"/>
</dbReference>
<comment type="caution">
    <text evidence="3">The sequence shown here is derived from an EMBL/GenBank/DDBJ whole genome shotgun (WGS) entry which is preliminary data.</text>
</comment>
<dbReference type="PANTHER" id="PTHR43569">
    <property type="entry name" value="AMIDOHYDROLASE"/>
    <property type="match status" value="1"/>
</dbReference>
<dbReference type="SUPFAM" id="SSF51556">
    <property type="entry name" value="Metallo-dependent hydrolases"/>
    <property type="match status" value="1"/>
</dbReference>
<dbReference type="InterPro" id="IPR052350">
    <property type="entry name" value="Metallo-dep_Lactonases"/>
</dbReference>
<feature type="domain" description="Amidohydrolase-related" evidence="2">
    <location>
        <begin position="9"/>
        <end position="299"/>
    </location>
</feature>
<dbReference type="InterPro" id="IPR006680">
    <property type="entry name" value="Amidohydro-rel"/>
</dbReference>
<dbReference type="InterPro" id="IPR032466">
    <property type="entry name" value="Metal_Hydrolase"/>
</dbReference>
<dbReference type="PANTHER" id="PTHR43569:SF1">
    <property type="entry name" value="BLL3371 PROTEIN"/>
    <property type="match status" value="1"/>
</dbReference>
<evidence type="ECO:0000313" key="3">
    <source>
        <dbReference type="EMBL" id="TWH22938.1"/>
    </source>
</evidence>
<organism evidence="3 4">
    <name type="scientific">Prauserella rugosa</name>
    <dbReference type="NCBI Taxonomy" id="43354"/>
    <lineage>
        <taxon>Bacteria</taxon>
        <taxon>Bacillati</taxon>
        <taxon>Actinomycetota</taxon>
        <taxon>Actinomycetes</taxon>
        <taxon>Pseudonocardiales</taxon>
        <taxon>Pseudonocardiaceae</taxon>
        <taxon>Prauserella</taxon>
    </lineage>
</organism>
<accession>A0A660CHD0</accession>
<reference evidence="3 4" key="1">
    <citation type="submission" date="2019-07" db="EMBL/GenBank/DDBJ databases">
        <title>R&amp;d 2014.</title>
        <authorList>
            <person name="Klenk H.-P."/>
        </authorList>
    </citation>
    <scope>NUCLEOTIDE SEQUENCE [LARGE SCALE GENOMIC DNA]</scope>
    <source>
        <strain evidence="3 4">DSM 43194</strain>
    </source>
</reference>
<name>A0A660CHD0_9PSEU</name>
<dbReference type="Proteomes" id="UP000317303">
    <property type="component" value="Unassembled WGS sequence"/>
</dbReference>